<evidence type="ECO:0000313" key="1">
    <source>
        <dbReference type="EMBL" id="CAB4136044.1"/>
    </source>
</evidence>
<dbReference type="EMBL" id="LR796316">
    <property type="protein sequence ID" value="CAB4136044.1"/>
    <property type="molecule type" value="Genomic_DNA"/>
</dbReference>
<sequence length="342" mass="38314">MPEALNIIDTSWSGPAASYMITRAVVGADTIQKGCIYVEDGIRKKKTIPRIEVSNFMQKRTATPTSQGTVDVDGRVLEPQDLMLYYEFNPRDYESHFYAEMLQPKILGRELPVTAENFMMLQTMKRLNEFFENAIWRSRTEFDPNGSAVDPTTKGDTADASNYFYFDGLIKKALDANTGAYPTIVMGSPATLVSGTAGSGEENIGDALNRCYKSVPKALLYKYGVGGLKFLISYKTQQVYEELLTVTNVFKNNDTTEKGINRYKGYEIVALAGLPDNTIIVCICKPDIDSNLWLGINSTEDNQLQLMRLQNNSELFFVKGLFKMDTQIGFADQLVIYTKIVD</sequence>
<evidence type="ECO:0000313" key="2">
    <source>
        <dbReference type="EMBL" id="CAB4168659.1"/>
    </source>
</evidence>
<name>A0A6J5LNC7_9CAUD</name>
<dbReference type="EMBL" id="LR796829">
    <property type="protein sequence ID" value="CAB4168659.1"/>
    <property type="molecule type" value="Genomic_DNA"/>
</dbReference>
<reference evidence="1" key="1">
    <citation type="submission" date="2020-04" db="EMBL/GenBank/DDBJ databases">
        <authorList>
            <person name="Chiriac C."/>
            <person name="Salcher M."/>
            <person name="Ghai R."/>
            <person name="Kavagutti S V."/>
        </authorList>
    </citation>
    <scope>NUCLEOTIDE SEQUENCE</scope>
</reference>
<protein>
    <submittedName>
        <fullName evidence="1">Uncharacterized protein</fullName>
    </submittedName>
</protein>
<gene>
    <name evidence="1" type="ORF">UFOVP302_13</name>
    <name evidence="2" type="ORF">UFOVP579_13</name>
</gene>
<accession>A0A6J5LNC7</accession>
<organism evidence="1">
    <name type="scientific">uncultured Caudovirales phage</name>
    <dbReference type="NCBI Taxonomy" id="2100421"/>
    <lineage>
        <taxon>Viruses</taxon>
        <taxon>Duplodnaviria</taxon>
        <taxon>Heunggongvirae</taxon>
        <taxon>Uroviricota</taxon>
        <taxon>Caudoviricetes</taxon>
        <taxon>Peduoviridae</taxon>
        <taxon>Maltschvirus</taxon>
        <taxon>Maltschvirus maltsch</taxon>
    </lineage>
</organism>
<proteinExistence type="predicted"/>